<dbReference type="RefSeq" id="XP_019018049.1">
    <property type="nucleotide sequence ID" value="XM_019162362.1"/>
</dbReference>
<name>A0A1E3NLI9_9ASCO</name>
<dbReference type="PANTHER" id="PTHR48112:SF22">
    <property type="entry name" value="MITOCHONDRIAL TRANSCRIPTION FACTOR A, ISOFORM B"/>
    <property type="match status" value="1"/>
</dbReference>
<reference evidence="4 5" key="1">
    <citation type="journal article" date="2016" name="Proc. Natl. Acad. Sci. U.S.A.">
        <title>Comparative genomics of biotechnologically important yeasts.</title>
        <authorList>
            <person name="Riley R."/>
            <person name="Haridas S."/>
            <person name="Wolfe K.H."/>
            <person name="Lopes M.R."/>
            <person name="Hittinger C.T."/>
            <person name="Goeker M."/>
            <person name="Salamov A.A."/>
            <person name="Wisecaver J.H."/>
            <person name="Long T.M."/>
            <person name="Calvey C.H."/>
            <person name="Aerts A.L."/>
            <person name="Barry K.W."/>
            <person name="Choi C."/>
            <person name="Clum A."/>
            <person name="Coughlan A.Y."/>
            <person name="Deshpande S."/>
            <person name="Douglass A.P."/>
            <person name="Hanson S.J."/>
            <person name="Klenk H.-P."/>
            <person name="LaButti K.M."/>
            <person name="Lapidus A."/>
            <person name="Lindquist E.A."/>
            <person name="Lipzen A.M."/>
            <person name="Meier-Kolthoff J.P."/>
            <person name="Ohm R.A."/>
            <person name="Otillar R.P."/>
            <person name="Pangilinan J.L."/>
            <person name="Peng Y."/>
            <person name="Rokas A."/>
            <person name="Rosa C.A."/>
            <person name="Scheuner C."/>
            <person name="Sibirny A.A."/>
            <person name="Slot J.C."/>
            <person name="Stielow J.B."/>
            <person name="Sun H."/>
            <person name="Kurtzman C.P."/>
            <person name="Blackwell M."/>
            <person name="Grigoriev I.V."/>
            <person name="Jeffries T.W."/>
        </authorList>
    </citation>
    <scope>NUCLEOTIDE SEQUENCE [LARGE SCALE GENOMIC DNA]</scope>
    <source>
        <strain evidence="4 5">NRRL Y-2026</strain>
    </source>
</reference>
<protein>
    <recommendedName>
        <fullName evidence="3">HMG box domain-containing protein</fullName>
    </recommendedName>
</protein>
<keyword evidence="1 2" id="KW-0238">DNA-binding</keyword>
<dbReference type="PROSITE" id="PS50118">
    <property type="entry name" value="HMG_BOX_2"/>
    <property type="match status" value="1"/>
</dbReference>
<dbReference type="GO" id="GO:0005634">
    <property type="term" value="C:nucleus"/>
    <property type="evidence" value="ECO:0007669"/>
    <property type="project" value="UniProtKB-UniRule"/>
</dbReference>
<accession>A0A1E3NLI9</accession>
<proteinExistence type="predicted"/>
<dbReference type="SUPFAM" id="SSF47095">
    <property type="entry name" value="HMG-box"/>
    <property type="match status" value="1"/>
</dbReference>
<feature type="non-terminal residue" evidence="4">
    <location>
        <position position="81"/>
    </location>
</feature>
<sequence length="81" mass="9587">KKRAAKDPNAPKKPLTSYILFYNHLRSSVAEKNTELSQVDIAKEIARQWKEMSESDKNYWKGIYEKDKVKYDQEMVKYNAT</sequence>
<dbReference type="STRING" id="763406.A0A1E3NLI9"/>
<dbReference type="GeneID" id="30179049"/>
<evidence type="ECO:0000313" key="5">
    <source>
        <dbReference type="Proteomes" id="UP000094455"/>
    </source>
</evidence>
<dbReference type="PANTHER" id="PTHR48112">
    <property type="entry name" value="HIGH MOBILITY GROUP PROTEIN DSP1"/>
    <property type="match status" value="1"/>
</dbReference>
<evidence type="ECO:0000313" key="4">
    <source>
        <dbReference type="EMBL" id="ODQ46936.1"/>
    </source>
</evidence>
<dbReference type="Pfam" id="PF00505">
    <property type="entry name" value="HMG_box"/>
    <property type="match status" value="1"/>
</dbReference>
<gene>
    <name evidence="4" type="ORF">PICMEDRAFT_24675</name>
</gene>
<dbReference type="OrthoDB" id="5550281at2759"/>
<dbReference type="InterPro" id="IPR009071">
    <property type="entry name" value="HMG_box_dom"/>
</dbReference>
<feature type="domain" description="HMG box" evidence="3">
    <location>
        <begin position="11"/>
        <end position="79"/>
    </location>
</feature>
<evidence type="ECO:0000256" key="2">
    <source>
        <dbReference type="PROSITE-ProRule" id="PRU00267"/>
    </source>
</evidence>
<dbReference type="AlphaFoldDB" id="A0A1E3NLI9"/>
<organism evidence="4 5">
    <name type="scientific">Pichia membranifaciens NRRL Y-2026</name>
    <dbReference type="NCBI Taxonomy" id="763406"/>
    <lineage>
        <taxon>Eukaryota</taxon>
        <taxon>Fungi</taxon>
        <taxon>Dikarya</taxon>
        <taxon>Ascomycota</taxon>
        <taxon>Saccharomycotina</taxon>
        <taxon>Pichiomycetes</taxon>
        <taxon>Pichiales</taxon>
        <taxon>Pichiaceae</taxon>
        <taxon>Pichia</taxon>
    </lineage>
</organism>
<dbReference type="InterPro" id="IPR050342">
    <property type="entry name" value="HMGB"/>
</dbReference>
<evidence type="ECO:0000256" key="1">
    <source>
        <dbReference type="ARBA" id="ARBA00023125"/>
    </source>
</evidence>
<feature type="DNA-binding region" description="HMG box" evidence="2">
    <location>
        <begin position="11"/>
        <end position="79"/>
    </location>
</feature>
<keyword evidence="2" id="KW-0539">Nucleus</keyword>
<dbReference type="Proteomes" id="UP000094455">
    <property type="component" value="Unassembled WGS sequence"/>
</dbReference>
<keyword evidence="5" id="KW-1185">Reference proteome</keyword>
<dbReference type="CDD" id="cd00084">
    <property type="entry name" value="HMG-box_SF"/>
    <property type="match status" value="1"/>
</dbReference>
<dbReference type="Gene3D" id="1.10.30.10">
    <property type="entry name" value="High mobility group box domain"/>
    <property type="match status" value="1"/>
</dbReference>
<dbReference type="SMART" id="SM00398">
    <property type="entry name" value="HMG"/>
    <property type="match status" value="1"/>
</dbReference>
<feature type="non-terminal residue" evidence="4">
    <location>
        <position position="1"/>
    </location>
</feature>
<evidence type="ECO:0000259" key="3">
    <source>
        <dbReference type="PROSITE" id="PS50118"/>
    </source>
</evidence>
<dbReference type="InterPro" id="IPR036910">
    <property type="entry name" value="HMG_box_dom_sf"/>
</dbReference>
<dbReference type="GO" id="GO:0003677">
    <property type="term" value="F:DNA binding"/>
    <property type="evidence" value="ECO:0007669"/>
    <property type="project" value="UniProtKB-UniRule"/>
</dbReference>
<dbReference type="EMBL" id="KV454003">
    <property type="protein sequence ID" value="ODQ46936.1"/>
    <property type="molecule type" value="Genomic_DNA"/>
</dbReference>